<comment type="caution">
    <text evidence="1">The sequence shown here is derived from an EMBL/GenBank/DDBJ whole genome shotgun (WGS) entry which is preliminary data.</text>
</comment>
<reference evidence="1 2" key="1">
    <citation type="submission" date="2020-04" db="EMBL/GenBank/DDBJ databases">
        <authorList>
            <person name="Yoon J."/>
        </authorList>
    </citation>
    <scope>NUCLEOTIDE SEQUENCE [LARGE SCALE GENOMIC DNA]</scope>
    <source>
        <strain evidence="1 2">KMU-115</strain>
    </source>
</reference>
<protein>
    <submittedName>
        <fullName evidence="1">Class I SAM-dependent methyltransferase</fullName>
    </submittedName>
</protein>
<evidence type="ECO:0000313" key="1">
    <source>
        <dbReference type="EMBL" id="NKX44080.1"/>
    </source>
</evidence>
<gene>
    <name evidence="1" type="ORF">HCU73_05720</name>
</gene>
<dbReference type="GO" id="GO:0032259">
    <property type="term" value="P:methylation"/>
    <property type="evidence" value="ECO:0007669"/>
    <property type="project" value="UniProtKB-KW"/>
</dbReference>
<organism evidence="1 2">
    <name type="scientific">Roseicyclus persicicus</name>
    <dbReference type="NCBI Taxonomy" id="2650661"/>
    <lineage>
        <taxon>Bacteria</taxon>
        <taxon>Pseudomonadati</taxon>
        <taxon>Pseudomonadota</taxon>
        <taxon>Alphaproteobacteria</taxon>
        <taxon>Rhodobacterales</taxon>
        <taxon>Roseobacteraceae</taxon>
        <taxon>Roseicyclus</taxon>
    </lineage>
</organism>
<name>A0A7X6JYH1_9RHOB</name>
<dbReference type="Gene3D" id="3.40.50.150">
    <property type="entry name" value="Vaccinia Virus protein VP39"/>
    <property type="match status" value="1"/>
</dbReference>
<keyword evidence="2" id="KW-1185">Reference proteome</keyword>
<proteinExistence type="predicted"/>
<keyword evidence="1" id="KW-0489">Methyltransferase</keyword>
<dbReference type="AlphaFoldDB" id="A0A7X6JYH1"/>
<dbReference type="Proteomes" id="UP000526408">
    <property type="component" value="Unassembled WGS sequence"/>
</dbReference>
<dbReference type="GO" id="GO:0008168">
    <property type="term" value="F:methyltransferase activity"/>
    <property type="evidence" value="ECO:0007669"/>
    <property type="project" value="UniProtKB-KW"/>
</dbReference>
<keyword evidence="1" id="KW-0808">Transferase</keyword>
<sequence>MTRPSSPYLAPGFYDRALAEGRHRDIVGGRWDETGRLQLALLQAQGMQPHHTLIDIGAGSLRLGCKAVPYLDPGRYWGTDASRALMLRGREAELADPGRLPEDHLVEDSGFAFPGLPDDPDFVLAFGVFTHLPPAVTAQALARIGARWGGRAVVLFTVFLAPEGQAGPLRQPDGVVTHADRPPYHVTEAALLAMGEAAGLTLQRLPDRLPRGQVLWRA</sequence>
<dbReference type="SUPFAM" id="SSF53335">
    <property type="entry name" value="S-adenosyl-L-methionine-dependent methyltransferases"/>
    <property type="match status" value="1"/>
</dbReference>
<dbReference type="EMBL" id="JAAZQQ010000002">
    <property type="protein sequence ID" value="NKX44080.1"/>
    <property type="molecule type" value="Genomic_DNA"/>
</dbReference>
<dbReference type="InterPro" id="IPR029063">
    <property type="entry name" value="SAM-dependent_MTases_sf"/>
</dbReference>
<dbReference type="RefSeq" id="WP_168622475.1">
    <property type="nucleotide sequence ID" value="NZ_JAAZQQ010000002.1"/>
</dbReference>
<accession>A0A7X6JYH1</accession>
<evidence type="ECO:0000313" key="2">
    <source>
        <dbReference type="Proteomes" id="UP000526408"/>
    </source>
</evidence>